<name>A0ABY7RUM0_9FLAO</name>
<keyword evidence="6" id="KW-1185">Reference proteome</keyword>
<dbReference type="Pfam" id="PF23759">
    <property type="entry name" value="GBD_T9SS_assoc"/>
    <property type="match status" value="1"/>
</dbReference>
<dbReference type="InterPro" id="IPR026444">
    <property type="entry name" value="Secre_tail"/>
</dbReference>
<proteinExistence type="predicted"/>
<dbReference type="EMBL" id="CP116221">
    <property type="protein sequence ID" value="WCO00508.1"/>
    <property type="molecule type" value="Genomic_DNA"/>
</dbReference>
<dbReference type="Pfam" id="PF18962">
    <property type="entry name" value="Por_Secre_tail"/>
    <property type="match status" value="1"/>
</dbReference>
<evidence type="ECO:0000259" key="3">
    <source>
        <dbReference type="Pfam" id="PF18962"/>
    </source>
</evidence>
<evidence type="ECO:0000259" key="4">
    <source>
        <dbReference type="Pfam" id="PF23759"/>
    </source>
</evidence>
<keyword evidence="1 2" id="KW-0732">Signal</keyword>
<evidence type="ECO:0000313" key="6">
    <source>
        <dbReference type="Proteomes" id="UP001202717"/>
    </source>
</evidence>
<dbReference type="RefSeq" id="WP_249996577.1">
    <property type="nucleotide sequence ID" value="NZ_CP116221.1"/>
</dbReference>
<dbReference type="InterPro" id="IPR056600">
    <property type="entry name" value="GBD_T9SS_assoc"/>
</dbReference>
<protein>
    <submittedName>
        <fullName evidence="5">Choice-of-anchor J domain-containing protein</fullName>
    </submittedName>
</protein>
<reference evidence="5 6" key="1">
    <citation type="submission" date="2023-01" db="EMBL/GenBank/DDBJ databases">
        <title>Psychroserpens ponticola sp. nov., isolated from seawater.</title>
        <authorList>
            <person name="Kristyanto S."/>
            <person name="Jung J."/>
            <person name="Kim J.M."/>
            <person name="Jeon C.O."/>
        </authorList>
    </citation>
    <scope>NUCLEOTIDE SEQUENCE [LARGE SCALE GENOMIC DNA]</scope>
    <source>
        <strain evidence="5 6">MSW6</strain>
    </source>
</reference>
<dbReference type="Proteomes" id="UP001202717">
    <property type="component" value="Chromosome"/>
</dbReference>
<dbReference type="NCBIfam" id="TIGR04183">
    <property type="entry name" value="Por_Secre_tail"/>
    <property type="match status" value="1"/>
</dbReference>
<accession>A0ABY7RUM0</accession>
<feature type="chain" id="PRO_5046172922" evidence="2">
    <location>
        <begin position="21"/>
        <end position="637"/>
    </location>
</feature>
<feature type="domain" description="Secretion system C-terminal sorting" evidence="3">
    <location>
        <begin position="568"/>
        <end position="631"/>
    </location>
</feature>
<sequence length="637" mass="67869">MKKITFVMTFILLWSFNSYGQFIDEDFESGTFPPAGWIDEAGPAHVPNGTADNDWAATTARSNSPTNSAFFNDFTVNNDKWLISPLIDLSGAVNPELLYWDNVNFAEFAGTHDVLWSEDYSGSGDPTLATWTSLYNTVVEADEDTWMQRGPFAISPIVGTGDEVYIAFHYVGNNDAEWFIDDVLVRNALTCTPAIGSVTLVEDCGNQEFSIEVEVTSLGDSGTVTISNTGGEADETVNSVPTTVTIGPFTTGTSVGVTLEHDSNAACNVFLGNTVDSCPPPTPANDDFADAQAIVCGSMMSGETDSATLDEASANPTTAAYGVDSDAPNVWFSYDSATEGAADVTISLCGSNYDTSVAVYTGTSGSLTLVAGFEDNEAACGVFSVQSEGTFSANGTDTYYISVEGYSAFDTGNYVMNVTCVPLCTAPQTNMDCASATALSVDGMTTTQDNTCATVNPTQLNCDLYHSIADVWYTFDAPASGQVNIVTALGTASAAHIAIYEGTCGALVELECEDDATSSVSLTDLNAAETYFIQLWNNGTEEGTINITLSDASLSLNTIENENAFTYFPNPVKNELTLKAQNSIQNVSVFNMLGQEVLRAKPNTLETNLNMNDLSQGAYFVQVTINNVTETVRILKQ</sequence>
<evidence type="ECO:0000256" key="1">
    <source>
        <dbReference type="ARBA" id="ARBA00022729"/>
    </source>
</evidence>
<feature type="domain" description="T9SS-like galactose binding" evidence="4">
    <location>
        <begin position="429"/>
        <end position="544"/>
    </location>
</feature>
<dbReference type="Gene3D" id="2.60.120.200">
    <property type="match status" value="1"/>
</dbReference>
<dbReference type="Gene3D" id="2.60.120.380">
    <property type="match status" value="1"/>
</dbReference>
<feature type="signal peptide" evidence="2">
    <location>
        <begin position="1"/>
        <end position="20"/>
    </location>
</feature>
<gene>
    <name evidence="5" type="ORF">MUN68_010555</name>
</gene>
<evidence type="ECO:0000256" key="2">
    <source>
        <dbReference type="SAM" id="SignalP"/>
    </source>
</evidence>
<dbReference type="NCBIfam" id="NF038128">
    <property type="entry name" value="choice_anch_J"/>
    <property type="match status" value="1"/>
</dbReference>
<organism evidence="5 6">
    <name type="scientific">Psychroserpens ponticola</name>
    <dbReference type="NCBI Taxonomy" id="2932268"/>
    <lineage>
        <taxon>Bacteria</taxon>
        <taxon>Pseudomonadati</taxon>
        <taxon>Bacteroidota</taxon>
        <taxon>Flavobacteriia</taxon>
        <taxon>Flavobacteriales</taxon>
        <taxon>Flavobacteriaceae</taxon>
        <taxon>Psychroserpens</taxon>
    </lineage>
</organism>
<evidence type="ECO:0000313" key="5">
    <source>
        <dbReference type="EMBL" id="WCO00508.1"/>
    </source>
</evidence>